<reference evidence="2" key="1">
    <citation type="journal article" date="2019" name="Int. J. Syst. Evol. Microbiol.">
        <title>The Global Catalogue of Microorganisms (GCM) 10K type strain sequencing project: providing services to taxonomists for standard genome sequencing and annotation.</title>
        <authorList>
            <consortium name="The Broad Institute Genomics Platform"/>
            <consortium name="The Broad Institute Genome Sequencing Center for Infectious Disease"/>
            <person name="Wu L."/>
            <person name="Ma J."/>
        </authorList>
    </citation>
    <scope>NUCLEOTIDE SEQUENCE [LARGE SCALE GENOMIC DNA]</scope>
    <source>
        <strain evidence="2">JCM 17250</strain>
    </source>
</reference>
<comment type="caution">
    <text evidence="1">The sequence shown here is derived from an EMBL/GenBank/DDBJ whole genome shotgun (WGS) entry which is preliminary data.</text>
</comment>
<sequence>MGKSPIKNQVMNNAGFYILISKFPELLEDEIELECLRELEKRAQVTHTQNNLMLVPYGYNSARGFRLKTYKSNQKIQDRLDLTIVDLKEMLEDLELGDIVIQKRLNNNKSTLDSVKFLLDNKNILIPQIPLYTDKYKLNSIEGILENSKAINETLW</sequence>
<proteinExistence type="predicted"/>
<evidence type="ECO:0000313" key="2">
    <source>
        <dbReference type="Proteomes" id="UP001501734"/>
    </source>
</evidence>
<evidence type="ECO:0000313" key="1">
    <source>
        <dbReference type="EMBL" id="GAA4077083.1"/>
    </source>
</evidence>
<gene>
    <name evidence="1" type="ORF">GCM10022410_22270</name>
</gene>
<dbReference type="EMBL" id="BAABDL010000122">
    <property type="protein sequence ID" value="GAA4077083.1"/>
    <property type="molecule type" value="Genomic_DNA"/>
</dbReference>
<protein>
    <submittedName>
        <fullName evidence="1">Uncharacterized protein</fullName>
    </submittedName>
</protein>
<name>A0ABP7VZ47_9BACI</name>
<keyword evidence="2" id="KW-1185">Reference proteome</keyword>
<organism evidence="1 2">
    <name type="scientific">Amphibacillus indicireducens</name>
    <dbReference type="NCBI Taxonomy" id="1076330"/>
    <lineage>
        <taxon>Bacteria</taxon>
        <taxon>Bacillati</taxon>
        <taxon>Bacillota</taxon>
        <taxon>Bacilli</taxon>
        <taxon>Bacillales</taxon>
        <taxon>Bacillaceae</taxon>
        <taxon>Amphibacillus</taxon>
    </lineage>
</organism>
<accession>A0ABP7VZ47</accession>
<dbReference type="Proteomes" id="UP001501734">
    <property type="component" value="Unassembled WGS sequence"/>
</dbReference>